<feature type="compositionally biased region" description="Basic and acidic residues" evidence="1">
    <location>
        <begin position="7"/>
        <end position="24"/>
    </location>
</feature>
<evidence type="ECO:0000313" key="2">
    <source>
        <dbReference type="EMBL" id="NIJ59736.1"/>
    </source>
</evidence>
<feature type="compositionally biased region" description="Basic and acidic residues" evidence="1">
    <location>
        <begin position="38"/>
        <end position="54"/>
    </location>
</feature>
<sequence length="61" mass="6868">MPKNEKKKADKPTDTEKILDKSLEDSFPASDPSSVTREPADKRETKEPPPDKPAKPAKHKR</sequence>
<organism evidence="2 3">
    <name type="scientific">Pseudochelatococcus lubricantis</name>
    <dbReference type="NCBI Taxonomy" id="1538102"/>
    <lineage>
        <taxon>Bacteria</taxon>
        <taxon>Pseudomonadati</taxon>
        <taxon>Pseudomonadota</taxon>
        <taxon>Alphaproteobacteria</taxon>
        <taxon>Hyphomicrobiales</taxon>
        <taxon>Chelatococcaceae</taxon>
        <taxon>Pseudochelatococcus</taxon>
    </lineage>
</organism>
<name>A0ABX0V989_9HYPH</name>
<evidence type="ECO:0000313" key="3">
    <source>
        <dbReference type="Proteomes" id="UP001429580"/>
    </source>
</evidence>
<dbReference type="Proteomes" id="UP001429580">
    <property type="component" value="Unassembled WGS sequence"/>
</dbReference>
<keyword evidence="3" id="KW-1185">Reference proteome</keyword>
<accession>A0ABX0V989</accession>
<dbReference type="EMBL" id="JAASQI010000010">
    <property type="protein sequence ID" value="NIJ59736.1"/>
    <property type="molecule type" value="Genomic_DNA"/>
</dbReference>
<proteinExistence type="predicted"/>
<evidence type="ECO:0000256" key="1">
    <source>
        <dbReference type="SAM" id="MobiDB-lite"/>
    </source>
</evidence>
<comment type="caution">
    <text evidence="2">The sequence shown here is derived from an EMBL/GenBank/DDBJ whole genome shotgun (WGS) entry which is preliminary data.</text>
</comment>
<protein>
    <submittedName>
        <fullName evidence="2">Uncharacterized protein</fullName>
    </submittedName>
</protein>
<gene>
    <name evidence="2" type="ORF">FHS82_003597</name>
</gene>
<reference evidence="2 3" key="1">
    <citation type="submission" date="2020-03" db="EMBL/GenBank/DDBJ databases">
        <title>Genomic Encyclopedia of Type Strains, Phase IV (KMG-IV): sequencing the most valuable type-strain genomes for metagenomic binning, comparative biology and taxonomic classification.</title>
        <authorList>
            <person name="Goeker M."/>
        </authorList>
    </citation>
    <scope>NUCLEOTIDE SEQUENCE [LARGE SCALE GENOMIC DNA]</scope>
    <source>
        <strain evidence="2 3">DSM 103870</strain>
    </source>
</reference>
<feature type="region of interest" description="Disordered" evidence="1">
    <location>
        <begin position="1"/>
        <end position="61"/>
    </location>
</feature>
<dbReference type="RefSeq" id="WP_166955403.1">
    <property type="nucleotide sequence ID" value="NZ_JAASQI010000010.1"/>
</dbReference>